<dbReference type="GO" id="GO:0008194">
    <property type="term" value="F:UDP-glycosyltransferase activity"/>
    <property type="evidence" value="ECO:0007669"/>
    <property type="project" value="InterPro"/>
</dbReference>
<evidence type="ECO:0000256" key="1">
    <source>
        <dbReference type="ARBA" id="ARBA00022679"/>
    </source>
</evidence>
<protein>
    <submittedName>
        <fullName evidence="2">UDP-glycosyltransferase 83A1-like</fullName>
    </submittedName>
</protein>
<keyword evidence="1" id="KW-0808">Transferase</keyword>
<organism evidence="2 3">
    <name type="scientific">Olea europaea subsp. europaea</name>
    <dbReference type="NCBI Taxonomy" id="158383"/>
    <lineage>
        <taxon>Eukaryota</taxon>
        <taxon>Viridiplantae</taxon>
        <taxon>Streptophyta</taxon>
        <taxon>Embryophyta</taxon>
        <taxon>Tracheophyta</taxon>
        <taxon>Spermatophyta</taxon>
        <taxon>Magnoliopsida</taxon>
        <taxon>eudicotyledons</taxon>
        <taxon>Gunneridae</taxon>
        <taxon>Pentapetalae</taxon>
        <taxon>asterids</taxon>
        <taxon>lamiids</taxon>
        <taxon>Lamiales</taxon>
        <taxon>Oleaceae</taxon>
        <taxon>Oleeae</taxon>
        <taxon>Olea</taxon>
    </lineage>
</organism>
<name>A0A8S0U4D4_OLEEU</name>
<gene>
    <name evidence="2" type="ORF">OLEA9_A049662</name>
</gene>
<dbReference type="EMBL" id="CACTIH010007391">
    <property type="protein sequence ID" value="CAA3012133.1"/>
    <property type="molecule type" value="Genomic_DNA"/>
</dbReference>
<dbReference type="AlphaFoldDB" id="A0A8S0U4D4"/>
<dbReference type="Pfam" id="PF00201">
    <property type="entry name" value="UDPGT"/>
    <property type="match status" value="1"/>
</dbReference>
<dbReference type="Proteomes" id="UP000594638">
    <property type="component" value="Unassembled WGS sequence"/>
</dbReference>
<evidence type="ECO:0000313" key="2">
    <source>
        <dbReference type="EMBL" id="CAA3012133.1"/>
    </source>
</evidence>
<dbReference type="CDD" id="cd03784">
    <property type="entry name" value="GT1_Gtf-like"/>
    <property type="match status" value="1"/>
</dbReference>
<comment type="caution">
    <text evidence="2">The sequence shown here is derived from an EMBL/GenBank/DDBJ whole genome shotgun (WGS) entry which is preliminary data.</text>
</comment>
<keyword evidence="3" id="KW-1185">Reference proteome</keyword>
<dbReference type="OrthoDB" id="5835829at2759"/>
<reference evidence="2 3" key="1">
    <citation type="submission" date="2019-12" db="EMBL/GenBank/DDBJ databases">
        <authorList>
            <person name="Alioto T."/>
            <person name="Alioto T."/>
            <person name="Gomez Garrido J."/>
        </authorList>
    </citation>
    <scope>NUCLEOTIDE SEQUENCE [LARGE SCALE GENOMIC DNA]</scope>
</reference>
<sequence length="159" mass="18502">MTNRPFLWVVRQNLTEDLDNAYPTGFKERVRHQGQMVSWAPQQKLLSHPSIACFISHCGWNSTVEGISNGIPFLCWPFFLDQVFNQSYICDYLKIGLKLNKDESGIIRHEEINNKLEQVFGEEGFKERALDLQTKILNDIRRGGSSYKKFNDFVAWIND</sequence>
<dbReference type="SUPFAM" id="SSF53756">
    <property type="entry name" value="UDP-Glycosyltransferase/glycogen phosphorylase"/>
    <property type="match status" value="1"/>
</dbReference>
<dbReference type="Gramene" id="OE9A049662T1">
    <property type="protein sequence ID" value="OE9A049662C1"/>
    <property type="gene ID" value="OE9A049662"/>
</dbReference>
<dbReference type="InterPro" id="IPR002213">
    <property type="entry name" value="UDP_glucos_trans"/>
</dbReference>
<accession>A0A8S0U4D4</accession>
<dbReference type="Gene3D" id="3.40.50.2000">
    <property type="entry name" value="Glycogen Phosphorylase B"/>
    <property type="match status" value="2"/>
</dbReference>
<evidence type="ECO:0000313" key="3">
    <source>
        <dbReference type="Proteomes" id="UP000594638"/>
    </source>
</evidence>
<proteinExistence type="predicted"/>
<dbReference type="PANTHER" id="PTHR48045:SF21">
    <property type="entry name" value="UDP-GLYCOSYLTRANSFERASE 83A1"/>
    <property type="match status" value="1"/>
</dbReference>
<dbReference type="PANTHER" id="PTHR48045">
    <property type="entry name" value="UDP-GLYCOSYLTRANSFERASE 72B1"/>
    <property type="match status" value="1"/>
</dbReference>